<protein>
    <submittedName>
        <fullName evidence="2">6145_t:CDS:1</fullName>
    </submittedName>
</protein>
<dbReference type="EMBL" id="CAJVPI010000589">
    <property type="protein sequence ID" value="CAG8552977.1"/>
    <property type="molecule type" value="Genomic_DNA"/>
</dbReference>
<dbReference type="Pfam" id="PF04471">
    <property type="entry name" value="Mrr_cat"/>
    <property type="match status" value="1"/>
</dbReference>
<evidence type="ECO:0000313" key="3">
    <source>
        <dbReference type="Proteomes" id="UP000789739"/>
    </source>
</evidence>
<name>A0A9N9B2V1_9GLOM</name>
<feature type="domain" description="Restriction endonuclease type IV Mrr" evidence="1">
    <location>
        <begin position="10"/>
        <end position="109"/>
    </location>
</feature>
<evidence type="ECO:0000259" key="1">
    <source>
        <dbReference type="Pfam" id="PF04471"/>
    </source>
</evidence>
<dbReference type="GO" id="GO:0004519">
    <property type="term" value="F:endonuclease activity"/>
    <property type="evidence" value="ECO:0007669"/>
    <property type="project" value="InterPro"/>
</dbReference>
<evidence type="ECO:0000313" key="2">
    <source>
        <dbReference type="EMBL" id="CAG8552977.1"/>
    </source>
</evidence>
<proteinExistence type="predicted"/>
<accession>A0A9N9B2V1</accession>
<dbReference type="AlphaFoldDB" id="A0A9N9B2V1"/>
<dbReference type="Proteomes" id="UP000789739">
    <property type="component" value="Unassembled WGS sequence"/>
</dbReference>
<dbReference type="GO" id="GO:0009307">
    <property type="term" value="P:DNA restriction-modification system"/>
    <property type="evidence" value="ECO:0007669"/>
    <property type="project" value="InterPro"/>
</dbReference>
<dbReference type="InterPro" id="IPR011335">
    <property type="entry name" value="Restrct_endonuc-II-like"/>
</dbReference>
<dbReference type="GO" id="GO:0003677">
    <property type="term" value="F:DNA binding"/>
    <property type="evidence" value="ECO:0007669"/>
    <property type="project" value="InterPro"/>
</dbReference>
<dbReference type="GO" id="GO:0006302">
    <property type="term" value="P:double-strand break repair"/>
    <property type="evidence" value="ECO:0007669"/>
    <property type="project" value="UniProtKB-ARBA"/>
</dbReference>
<sequence length="185" mass="20907">MENSKEKGVLFEIIVYSILKDAGLKPFTTSGPNGGDGRVDIHINTPYVNIVIQCEFREQENIGPGAVRELIEVLVERTPGTVGILVVDPGFSDGAFEEAEKNPQFEIILSYKNSIVSDIKRIVEAKKNATITENQQLVEARREYQQLILDVVEIRLEVQRLRSDIDDLWQLFLLLILKFGHLVKS</sequence>
<dbReference type="InterPro" id="IPR007560">
    <property type="entry name" value="Restrct_endonuc_IV_Mrr"/>
</dbReference>
<keyword evidence="3" id="KW-1185">Reference proteome</keyword>
<gene>
    <name evidence="2" type="ORF">PBRASI_LOCUS5187</name>
</gene>
<reference evidence="2" key="1">
    <citation type="submission" date="2021-06" db="EMBL/GenBank/DDBJ databases">
        <authorList>
            <person name="Kallberg Y."/>
            <person name="Tangrot J."/>
            <person name="Rosling A."/>
        </authorList>
    </citation>
    <scope>NUCLEOTIDE SEQUENCE</scope>
    <source>
        <strain evidence="2">BR232B</strain>
    </source>
</reference>
<dbReference type="SUPFAM" id="SSF52980">
    <property type="entry name" value="Restriction endonuclease-like"/>
    <property type="match status" value="1"/>
</dbReference>
<comment type="caution">
    <text evidence="2">The sequence shown here is derived from an EMBL/GenBank/DDBJ whole genome shotgun (WGS) entry which is preliminary data.</text>
</comment>
<dbReference type="OrthoDB" id="20734at2759"/>
<organism evidence="2 3">
    <name type="scientific">Paraglomus brasilianum</name>
    <dbReference type="NCBI Taxonomy" id="144538"/>
    <lineage>
        <taxon>Eukaryota</taxon>
        <taxon>Fungi</taxon>
        <taxon>Fungi incertae sedis</taxon>
        <taxon>Mucoromycota</taxon>
        <taxon>Glomeromycotina</taxon>
        <taxon>Glomeromycetes</taxon>
        <taxon>Paraglomerales</taxon>
        <taxon>Paraglomeraceae</taxon>
        <taxon>Paraglomus</taxon>
    </lineage>
</organism>